<dbReference type="Gene3D" id="2.150.10.10">
    <property type="entry name" value="Serralysin-like metalloprotease, C-terminal"/>
    <property type="match status" value="1"/>
</dbReference>
<evidence type="ECO:0000313" key="2">
    <source>
        <dbReference type="EMBL" id="PHP26698.1"/>
    </source>
</evidence>
<evidence type="ECO:0000313" key="3">
    <source>
        <dbReference type="Proteomes" id="UP000221860"/>
    </source>
</evidence>
<feature type="region of interest" description="Disordered" evidence="1">
    <location>
        <begin position="1"/>
        <end position="20"/>
    </location>
</feature>
<organism evidence="2 3">
    <name type="scientific">Limimaricola cinnabarinus</name>
    <dbReference type="NCBI Taxonomy" id="1125964"/>
    <lineage>
        <taxon>Bacteria</taxon>
        <taxon>Pseudomonadati</taxon>
        <taxon>Pseudomonadota</taxon>
        <taxon>Alphaproteobacteria</taxon>
        <taxon>Rhodobacterales</taxon>
        <taxon>Paracoccaceae</taxon>
        <taxon>Limimaricola</taxon>
    </lineage>
</organism>
<evidence type="ECO:0000256" key="1">
    <source>
        <dbReference type="SAM" id="MobiDB-lite"/>
    </source>
</evidence>
<reference evidence="2 3" key="1">
    <citation type="submission" date="2017-08" db="EMBL/GenBank/DDBJ databases">
        <title>Draft Genome Sequence of Loktanella cinnabarina Strain XM1, Isolated from Coastal Surface Water.</title>
        <authorList>
            <person name="Ma R."/>
            <person name="Wang J."/>
            <person name="Wang Q."/>
            <person name="Ma Z."/>
            <person name="Li J."/>
            <person name="Chen L."/>
        </authorList>
    </citation>
    <scope>NUCLEOTIDE SEQUENCE [LARGE SCALE GENOMIC DNA]</scope>
    <source>
        <strain evidence="2 3">XM1</strain>
    </source>
</reference>
<proteinExistence type="predicted"/>
<dbReference type="AlphaFoldDB" id="A0A2G1MD98"/>
<sequence length="99" mass="10999">MVVLRSGTGRLEGETGRDRLHGGEGVDVSVFDTRYAVEGEDDTVFDLRRNDGVQLIGFDEDEVRLVRDGRSVELYQDDVPVATIRNTKLAIVDSALEFV</sequence>
<feature type="compositionally biased region" description="Basic and acidic residues" evidence="1">
    <location>
        <begin position="11"/>
        <end position="20"/>
    </location>
</feature>
<comment type="caution">
    <text evidence="2">The sequence shown here is derived from an EMBL/GenBank/DDBJ whole genome shotgun (WGS) entry which is preliminary data.</text>
</comment>
<dbReference type="RefSeq" id="WP_099278204.1">
    <property type="nucleotide sequence ID" value="NZ_KZ304970.1"/>
</dbReference>
<protein>
    <submittedName>
        <fullName evidence="2">Uncharacterized protein</fullName>
    </submittedName>
</protein>
<dbReference type="InterPro" id="IPR011049">
    <property type="entry name" value="Serralysin-like_metalloprot_C"/>
</dbReference>
<dbReference type="Proteomes" id="UP000221860">
    <property type="component" value="Unassembled WGS sequence"/>
</dbReference>
<accession>A0A2G1MD98</accession>
<dbReference type="OrthoDB" id="733404at2"/>
<dbReference type="EMBL" id="NQWH01000030">
    <property type="protein sequence ID" value="PHP26698.1"/>
    <property type="molecule type" value="Genomic_DNA"/>
</dbReference>
<gene>
    <name evidence="2" type="ORF">CJ301_15100</name>
</gene>
<name>A0A2G1MD98_9RHOB</name>
<dbReference type="SUPFAM" id="SSF51120">
    <property type="entry name" value="beta-Roll"/>
    <property type="match status" value="1"/>
</dbReference>
<keyword evidence="3" id="KW-1185">Reference proteome</keyword>